<evidence type="ECO:0000256" key="1">
    <source>
        <dbReference type="ARBA" id="ARBA00022737"/>
    </source>
</evidence>
<evidence type="ECO:0000256" key="3">
    <source>
        <dbReference type="PROSITE-ProRule" id="PRU00339"/>
    </source>
</evidence>
<evidence type="ECO:0000259" key="5">
    <source>
        <dbReference type="Pfam" id="PF23914"/>
    </source>
</evidence>
<feature type="domain" description="Cytochrome c-type biogenesis protein H TPR" evidence="5">
    <location>
        <begin position="71"/>
        <end position="197"/>
    </location>
</feature>
<dbReference type="GO" id="GO:0005886">
    <property type="term" value="C:plasma membrane"/>
    <property type="evidence" value="ECO:0007669"/>
    <property type="project" value="TreeGrafter"/>
</dbReference>
<dbReference type="PANTHER" id="PTHR47870">
    <property type="entry name" value="CYTOCHROME C-TYPE BIOGENESIS PROTEIN CCMH"/>
    <property type="match status" value="1"/>
</dbReference>
<proteinExistence type="predicted"/>
<dbReference type="Pfam" id="PF23914">
    <property type="entry name" value="TPR_CcmH_CycH"/>
    <property type="match status" value="1"/>
</dbReference>
<dbReference type="PANTHER" id="PTHR47870:SF4">
    <property type="entry name" value="CYTOCHROME C-TYPE BIOGENESIS PROTEIN CYCH"/>
    <property type="match status" value="1"/>
</dbReference>
<feature type="transmembrane region" description="Helical" evidence="4">
    <location>
        <begin position="35"/>
        <end position="51"/>
    </location>
</feature>
<reference evidence="6 7" key="1">
    <citation type="submission" date="2016-10" db="EMBL/GenBank/DDBJ databases">
        <authorList>
            <person name="de Groot N.N."/>
        </authorList>
    </citation>
    <scope>NUCLEOTIDE SEQUENCE [LARGE SCALE GENOMIC DNA]</scope>
    <source>
        <strain evidence="6 7">DSM 5885</strain>
    </source>
</reference>
<keyword evidence="7" id="KW-1185">Reference proteome</keyword>
<dbReference type="SUPFAM" id="SSF48452">
    <property type="entry name" value="TPR-like"/>
    <property type="match status" value="1"/>
</dbReference>
<accession>A0A1G8M9T2</accession>
<keyword evidence="1" id="KW-0677">Repeat</keyword>
<dbReference type="EMBL" id="FNCY01000024">
    <property type="protein sequence ID" value="SDI64694.1"/>
    <property type="molecule type" value="Genomic_DNA"/>
</dbReference>
<keyword evidence="2 3" id="KW-0802">TPR repeat</keyword>
<dbReference type="STRING" id="83767.SAMN05660652_03801"/>
<dbReference type="InterPro" id="IPR051263">
    <property type="entry name" value="C-type_cytochrome_biogenesis"/>
</dbReference>
<dbReference type="SMART" id="SM00028">
    <property type="entry name" value="TPR"/>
    <property type="match status" value="3"/>
</dbReference>
<dbReference type="PROSITE" id="PS50005">
    <property type="entry name" value="TPR"/>
    <property type="match status" value="1"/>
</dbReference>
<evidence type="ECO:0000313" key="6">
    <source>
        <dbReference type="EMBL" id="SDI64694.1"/>
    </source>
</evidence>
<name>A0A1G8M9T2_9RHOO</name>
<dbReference type="RefSeq" id="WP_176785989.1">
    <property type="nucleotide sequence ID" value="NZ_FNCY01000024.1"/>
</dbReference>
<dbReference type="Proteomes" id="UP000198607">
    <property type="component" value="Unassembled WGS sequence"/>
</dbReference>
<feature type="repeat" description="TPR" evidence="3">
    <location>
        <begin position="91"/>
        <end position="124"/>
    </location>
</feature>
<organism evidence="6 7">
    <name type="scientific">Propionivibrio dicarboxylicus</name>
    <dbReference type="NCBI Taxonomy" id="83767"/>
    <lineage>
        <taxon>Bacteria</taxon>
        <taxon>Pseudomonadati</taxon>
        <taxon>Pseudomonadota</taxon>
        <taxon>Betaproteobacteria</taxon>
        <taxon>Rhodocyclales</taxon>
        <taxon>Rhodocyclaceae</taxon>
        <taxon>Propionivibrio</taxon>
    </lineage>
</organism>
<protein>
    <submittedName>
        <fullName evidence="6">Tetratricopeptide repeat-containing protein</fullName>
    </submittedName>
</protein>
<keyword evidence="4" id="KW-0472">Membrane</keyword>
<dbReference type="InterPro" id="IPR011990">
    <property type="entry name" value="TPR-like_helical_dom_sf"/>
</dbReference>
<keyword evidence="4" id="KW-1133">Transmembrane helix</keyword>
<sequence>MMTFGLAAAGLVLVALASALVPLWRRRTIGEQPRWLWLLALVVPLATFGLYRQLGAPAILDVEPALQGRSHDAEAMLAALEARLKKQPDDAEGWYVLGRAYQAQQRIAEAETALAKAVKLAPTTARYLSHHAEAMALADQGDLQKRARAKVEAALELDPQEEKALELAGLAAYQRQEWAQAAFYWRHLLKRLPPGSEFYQDIETALKQARGKAEHAAGLGEAAAPASSPK</sequence>
<evidence type="ECO:0000256" key="2">
    <source>
        <dbReference type="ARBA" id="ARBA00022803"/>
    </source>
</evidence>
<gene>
    <name evidence="6" type="ORF">SAMN05660652_03801</name>
</gene>
<keyword evidence="4" id="KW-0812">Transmembrane</keyword>
<dbReference type="AlphaFoldDB" id="A0A1G8M9T2"/>
<dbReference type="InterPro" id="IPR056413">
    <property type="entry name" value="TPR_CcmH_CycH"/>
</dbReference>
<evidence type="ECO:0000256" key="4">
    <source>
        <dbReference type="SAM" id="Phobius"/>
    </source>
</evidence>
<dbReference type="InterPro" id="IPR019734">
    <property type="entry name" value="TPR_rpt"/>
</dbReference>
<dbReference type="Gene3D" id="1.25.40.10">
    <property type="entry name" value="Tetratricopeptide repeat domain"/>
    <property type="match status" value="1"/>
</dbReference>
<evidence type="ECO:0000313" key="7">
    <source>
        <dbReference type="Proteomes" id="UP000198607"/>
    </source>
</evidence>